<keyword evidence="5" id="KW-1185">Reference proteome</keyword>
<evidence type="ECO:0000256" key="1">
    <source>
        <dbReference type="PROSITE-ProRule" id="PRU00042"/>
    </source>
</evidence>
<evidence type="ECO:0000259" key="3">
    <source>
        <dbReference type="PROSITE" id="PS50157"/>
    </source>
</evidence>
<accession>A0A8E2F8S6</accession>
<sequence length="669" mass="73712">MATPSQIPSFPDFENSHPSILPIKRSFSGGRMRSNPQQVGEQQRGQPFSNLASLDPSFSNTPSFLPHTTSRPTTPLNLASNNKQYHDLLLRYSDEDISKGLVLASHPKLLSVLRTYSPVYIMDGLKYAHDGALDFLEAYKDFPLDEVLACKQAIMKCTRDRTSFASTDSTYGSRPSSTVRNSASPNTFTPILTPNSSFGSAPGSFIPPSHSSPQTHASPYYTSPSSTACSPWELTKAVQPQLFACMYCNKGFAKPGNCLNHEKDQHSQKRNWKCGHPSCTAAFSTKRGYDDHHKNHRCLNCSYEVRVEELSKPKTACACPYCGLLFEGHTSFASRSDHIDEKHYRGEDRKTKADLDYSSMISSLLKRKDIKDAWESFLSGSRGTRLSWTPESAKSLLEELEFGVFRDDIISFLQRLYELADKITTCGYASLNDVNEPSQPLIPCKDFSPDAHNDLSEGISQSTSMNIVPEASKNQGSNYIHSPDGTELICDDVGKALLDPSRVLPNSQPDQAPHYDTVMFQECSDTTTCGSSIVPLADRPDSPVLPSHPLHLLQDVFMGSGDEHGAKIYATHAKPPSVSSPTTSSQILQARARSSFVSMRDLEKEDTLPSLSLNLPSNIISHSLPRGFTSKTYHGAIIASVSPVKPPTVALPWPPSSHSIKPEQHCKRC</sequence>
<keyword evidence="1" id="KW-0863">Zinc-finger</keyword>
<keyword evidence="1" id="KW-0479">Metal-binding</keyword>
<feature type="domain" description="C2H2-type" evidence="3">
    <location>
        <begin position="243"/>
        <end position="271"/>
    </location>
</feature>
<feature type="region of interest" description="Disordered" evidence="2">
    <location>
        <begin position="164"/>
        <end position="186"/>
    </location>
</feature>
<evidence type="ECO:0000313" key="4">
    <source>
        <dbReference type="EMBL" id="OCL12732.1"/>
    </source>
</evidence>
<feature type="compositionally biased region" description="Polar residues" evidence="2">
    <location>
        <begin position="34"/>
        <end position="52"/>
    </location>
</feature>
<dbReference type="SMART" id="SM00355">
    <property type="entry name" value="ZnF_C2H2"/>
    <property type="match status" value="3"/>
</dbReference>
<feature type="region of interest" description="Disordered" evidence="2">
    <location>
        <begin position="1"/>
        <end position="52"/>
    </location>
</feature>
<keyword evidence="1" id="KW-0862">Zinc</keyword>
<dbReference type="InterPro" id="IPR013087">
    <property type="entry name" value="Znf_C2H2_type"/>
</dbReference>
<organism evidence="4 5">
    <name type="scientific">Glonium stellatum</name>
    <dbReference type="NCBI Taxonomy" id="574774"/>
    <lineage>
        <taxon>Eukaryota</taxon>
        <taxon>Fungi</taxon>
        <taxon>Dikarya</taxon>
        <taxon>Ascomycota</taxon>
        <taxon>Pezizomycotina</taxon>
        <taxon>Dothideomycetes</taxon>
        <taxon>Pleosporomycetidae</taxon>
        <taxon>Gloniales</taxon>
        <taxon>Gloniaceae</taxon>
        <taxon>Glonium</taxon>
    </lineage>
</organism>
<dbReference type="AlphaFoldDB" id="A0A8E2F8S6"/>
<dbReference type="GO" id="GO:0008270">
    <property type="term" value="F:zinc ion binding"/>
    <property type="evidence" value="ECO:0007669"/>
    <property type="project" value="UniProtKB-KW"/>
</dbReference>
<dbReference type="Proteomes" id="UP000250140">
    <property type="component" value="Unassembled WGS sequence"/>
</dbReference>
<dbReference type="PROSITE" id="PS00028">
    <property type="entry name" value="ZINC_FINGER_C2H2_1"/>
    <property type="match status" value="2"/>
</dbReference>
<evidence type="ECO:0000313" key="5">
    <source>
        <dbReference type="Proteomes" id="UP000250140"/>
    </source>
</evidence>
<protein>
    <recommendedName>
        <fullName evidence="3">C2H2-type domain-containing protein</fullName>
    </recommendedName>
</protein>
<gene>
    <name evidence="4" type="ORF">AOQ84DRAFT_143000</name>
</gene>
<evidence type="ECO:0000256" key="2">
    <source>
        <dbReference type="SAM" id="MobiDB-lite"/>
    </source>
</evidence>
<name>A0A8E2F8S6_9PEZI</name>
<reference evidence="4 5" key="1">
    <citation type="journal article" date="2016" name="Nat. Commun.">
        <title>Ectomycorrhizal ecology is imprinted in the genome of the dominant symbiotic fungus Cenococcum geophilum.</title>
        <authorList>
            <consortium name="DOE Joint Genome Institute"/>
            <person name="Peter M."/>
            <person name="Kohler A."/>
            <person name="Ohm R.A."/>
            <person name="Kuo A."/>
            <person name="Krutzmann J."/>
            <person name="Morin E."/>
            <person name="Arend M."/>
            <person name="Barry K.W."/>
            <person name="Binder M."/>
            <person name="Choi C."/>
            <person name="Clum A."/>
            <person name="Copeland A."/>
            <person name="Grisel N."/>
            <person name="Haridas S."/>
            <person name="Kipfer T."/>
            <person name="LaButti K."/>
            <person name="Lindquist E."/>
            <person name="Lipzen A."/>
            <person name="Maire R."/>
            <person name="Meier B."/>
            <person name="Mihaltcheva S."/>
            <person name="Molinier V."/>
            <person name="Murat C."/>
            <person name="Poggeler S."/>
            <person name="Quandt C.A."/>
            <person name="Sperisen C."/>
            <person name="Tritt A."/>
            <person name="Tisserant E."/>
            <person name="Crous P.W."/>
            <person name="Henrissat B."/>
            <person name="Nehls U."/>
            <person name="Egli S."/>
            <person name="Spatafora J.W."/>
            <person name="Grigoriev I.V."/>
            <person name="Martin F.M."/>
        </authorList>
    </citation>
    <scope>NUCLEOTIDE SEQUENCE [LARGE SCALE GENOMIC DNA]</scope>
    <source>
        <strain evidence="4 5">CBS 207.34</strain>
    </source>
</reference>
<dbReference type="PROSITE" id="PS50157">
    <property type="entry name" value="ZINC_FINGER_C2H2_2"/>
    <property type="match status" value="1"/>
</dbReference>
<dbReference type="OrthoDB" id="3945089at2759"/>
<dbReference type="EMBL" id="KV748839">
    <property type="protein sequence ID" value="OCL12732.1"/>
    <property type="molecule type" value="Genomic_DNA"/>
</dbReference>
<proteinExistence type="predicted"/>